<dbReference type="GO" id="GO:0009279">
    <property type="term" value="C:cell outer membrane"/>
    <property type="evidence" value="ECO:0007669"/>
    <property type="project" value="UniProtKB-SubCell"/>
</dbReference>
<gene>
    <name evidence="10" type="ORF">SAMN05216323_104225</name>
</gene>
<dbReference type="Proteomes" id="UP000199452">
    <property type="component" value="Unassembled WGS sequence"/>
</dbReference>
<keyword evidence="5 7" id="KW-0472">Membrane</keyword>
<dbReference type="InterPro" id="IPR039426">
    <property type="entry name" value="TonB-dep_rcpt-like"/>
</dbReference>
<dbReference type="SUPFAM" id="SSF56935">
    <property type="entry name" value="Porins"/>
    <property type="match status" value="1"/>
</dbReference>
<dbReference type="EMBL" id="FMYP01000042">
    <property type="protein sequence ID" value="SDC66012.1"/>
    <property type="molecule type" value="Genomic_DNA"/>
</dbReference>
<evidence type="ECO:0000256" key="3">
    <source>
        <dbReference type="ARBA" id="ARBA00022452"/>
    </source>
</evidence>
<evidence type="ECO:0000256" key="6">
    <source>
        <dbReference type="ARBA" id="ARBA00023237"/>
    </source>
</evidence>
<dbReference type="STRING" id="1640674.SAMN05216323_104225"/>
<keyword evidence="11" id="KW-1185">Reference proteome</keyword>
<dbReference type="OrthoDB" id="9768470at2"/>
<dbReference type="AlphaFoldDB" id="A0A1G6NDY7"/>
<feature type="chain" id="PRO_5011643308" evidence="8">
    <location>
        <begin position="23"/>
        <end position="939"/>
    </location>
</feature>
<evidence type="ECO:0000256" key="8">
    <source>
        <dbReference type="SAM" id="SignalP"/>
    </source>
</evidence>
<keyword evidence="6 7" id="KW-0998">Cell outer membrane</keyword>
<evidence type="ECO:0000256" key="1">
    <source>
        <dbReference type="ARBA" id="ARBA00004571"/>
    </source>
</evidence>
<name>A0A1G6NDY7_9BACT</name>
<evidence type="ECO:0000313" key="10">
    <source>
        <dbReference type="EMBL" id="SDC66012.1"/>
    </source>
</evidence>
<proteinExistence type="inferred from homology"/>
<dbReference type="InterPro" id="IPR012910">
    <property type="entry name" value="Plug_dom"/>
</dbReference>
<comment type="subcellular location">
    <subcellularLocation>
        <location evidence="1 7">Cell outer membrane</location>
        <topology evidence="1 7">Multi-pass membrane protein</topology>
    </subcellularLocation>
</comment>
<keyword evidence="2 7" id="KW-0813">Transport</keyword>
<reference evidence="10 11" key="1">
    <citation type="submission" date="2016-09" db="EMBL/GenBank/DDBJ databases">
        <authorList>
            <person name="Capua I."/>
            <person name="De Benedictis P."/>
            <person name="Joannis T."/>
            <person name="Lombin L.H."/>
            <person name="Cattoli G."/>
        </authorList>
    </citation>
    <scope>NUCLEOTIDE SEQUENCE [LARGE SCALE GENOMIC DNA]</scope>
    <source>
        <strain evidence="10 11">A7P-90m</strain>
    </source>
</reference>
<keyword evidence="10" id="KW-0675">Receptor</keyword>
<comment type="similarity">
    <text evidence="7">Belongs to the TonB-dependent receptor family.</text>
</comment>
<dbReference type="PANTHER" id="PTHR40980">
    <property type="entry name" value="PLUG DOMAIN-CONTAINING PROTEIN"/>
    <property type="match status" value="1"/>
</dbReference>
<keyword evidence="3 7" id="KW-1134">Transmembrane beta strand</keyword>
<dbReference type="PANTHER" id="PTHR40980:SF5">
    <property type="entry name" value="TONB-DEPENDENT RECEPTOR"/>
    <property type="match status" value="1"/>
</dbReference>
<dbReference type="Pfam" id="PF07715">
    <property type="entry name" value="Plug"/>
    <property type="match status" value="1"/>
</dbReference>
<sequence>MEIKKASITLFIIAIATLRALAQTGSIQGTITDKTTGETLIGAAVVISGTNNGITSDLDGNFSLRNVKAGTYILDVSYISYAPKKIMGVRVDNNTATTVNIVLESVNQQLEAIVVTATKKTNTEVSMINSIKASQLIVSGISSQQITKTQDKDASEVVRRIPGISIIDGKFIVIRGLSQRYNNVWLNGSAVPSSEADSRAFSFDMIPSSQLDNITVLKSPAPEFPADFSGGFVEIVTKDVAESNSLEFSYGTGFNDQTLNKAFKIAPKGNLDFLGFDDGTRSLATNVPYRLNNDITSNGAQINDFSRNGLNNQWSSENFQSLGRPDQRFSLTLDRRYTIASQKKISLSLAGNYSHTYKALHNMENALIGSYDIINDRPNYFFKYVDNQYNVESKIGGMFNLSYVPNNSNKLQFRNNINQLGRNRLTERSGEQFNSGYYQEKQEFLYTNRLTYTSQLSGNHDINEIQKIDWNLGYSLSQMNQPDRRTISRDRNINDLTAPLEMDLNDTKRLFVDLQENIFSGAANYQIKLNHATGFNPTIKAGFYGELKNRNYDTRSFYYILNSSADPLLTLQPTDVIFSNDNIGINGVYLFEDTRNTDNYKADNQLVAGYLGINIPINRLNIYGGVRIENNQMGVTKYISMDPTNFETKRLTNNKSDIFPSLNTTFNVSERQIVRLAYGATINRPEFRELSPSTYYDFELFSFVKGNENLKTAYVQNIDLRYEFYPKTGEMVTVALFYKNFENPIESTYYENAGGYTYSFTNAKSANNIGAELDFKKDLDVIGLKNFSLSVNAAYINSKVKFDDSNTLEHSRPMQGQSPYLINTGLFYQNEKLNLSCGLLYNVIGERIVGVGRRVAGNSNISVPDIYERPRNLMDFTFNVKVFKRINISGAVKNLLNQSVELQQTATYTDANGASQTRNQTKLKYNPGRNFSISLALKF</sequence>
<dbReference type="Gene3D" id="2.40.170.20">
    <property type="entry name" value="TonB-dependent receptor, beta-barrel domain"/>
    <property type="match status" value="1"/>
</dbReference>
<dbReference type="Pfam" id="PF13715">
    <property type="entry name" value="CarbopepD_reg_2"/>
    <property type="match status" value="1"/>
</dbReference>
<feature type="domain" description="TonB-dependent receptor plug" evidence="9">
    <location>
        <begin position="136"/>
        <end position="222"/>
    </location>
</feature>
<protein>
    <submittedName>
        <fullName evidence="10">TonB-dependent receptor</fullName>
    </submittedName>
</protein>
<dbReference type="Gene3D" id="2.60.40.1120">
    <property type="entry name" value="Carboxypeptidase-like, regulatory domain"/>
    <property type="match status" value="1"/>
</dbReference>
<dbReference type="RefSeq" id="WP_092439076.1">
    <property type="nucleotide sequence ID" value="NZ_FMYP01000042.1"/>
</dbReference>
<keyword evidence="8" id="KW-0732">Signal</keyword>
<dbReference type="InterPro" id="IPR036942">
    <property type="entry name" value="Beta-barrel_TonB_sf"/>
</dbReference>
<keyword evidence="4 7" id="KW-0812">Transmembrane</keyword>
<evidence type="ECO:0000256" key="4">
    <source>
        <dbReference type="ARBA" id="ARBA00022692"/>
    </source>
</evidence>
<evidence type="ECO:0000259" key="9">
    <source>
        <dbReference type="Pfam" id="PF07715"/>
    </source>
</evidence>
<dbReference type="InterPro" id="IPR037066">
    <property type="entry name" value="Plug_dom_sf"/>
</dbReference>
<organism evidence="10 11">
    <name type="scientific">Williamwhitmania taraxaci</name>
    <dbReference type="NCBI Taxonomy" id="1640674"/>
    <lineage>
        <taxon>Bacteria</taxon>
        <taxon>Pseudomonadati</taxon>
        <taxon>Bacteroidota</taxon>
        <taxon>Bacteroidia</taxon>
        <taxon>Bacteroidales</taxon>
        <taxon>Williamwhitmaniaceae</taxon>
        <taxon>Williamwhitmania</taxon>
    </lineage>
</organism>
<dbReference type="PROSITE" id="PS52016">
    <property type="entry name" value="TONB_DEPENDENT_REC_3"/>
    <property type="match status" value="1"/>
</dbReference>
<dbReference type="SUPFAM" id="SSF49464">
    <property type="entry name" value="Carboxypeptidase regulatory domain-like"/>
    <property type="match status" value="1"/>
</dbReference>
<feature type="signal peptide" evidence="8">
    <location>
        <begin position="1"/>
        <end position="22"/>
    </location>
</feature>
<evidence type="ECO:0000256" key="2">
    <source>
        <dbReference type="ARBA" id="ARBA00022448"/>
    </source>
</evidence>
<accession>A0A1G6NDY7</accession>
<dbReference type="InterPro" id="IPR008969">
    <property type="entry name" value="CarboxyPept-like_regulatory"/>
</dbReference>
<dbReference type="Gene3D" id="2.170.130.10">
    <property type="entry name" value="TonB-dependent receptor, plug domain"/>
    <property type="match status" value="1"/>
</dbReference>
<evidence type="ECO:0000313" key="11">
    <source>
        <dbReference type="Proteomes" id="UP000199452"/>
    </source>
</evidence>
<evidence type="ECO:0000256" key="7">
    <source>
        <dbReference type="PROSITE-ProRule" id="PRU01360"/>
    </source>
</evidence>
<evidence type="ECO:0000256" key="5">
    <source>
        <dbReference type="ARBA" id="ARBA00023136"/>
    </source>
</evidence>